<dbReference type="PANTHER" id="PTHR36506:SF1">
    <property type="entry name" value="PREFLAGELLIN PEPTIDASE"/>
    <property type="match status" value="1"/>
</dbReference>
<proteinExistence type="predicted"/>
<evidence type="ECO:0000256" key="1">
    <source>
        <dbReference type="ARBA" id="ARBA00004651"/>
    </source>
</evidence>
<organism evidence="8 9">
    <name type="scientific">Candidatus Parvarchaeum acidophilus ARMAN-5</name>
    <dbReference type="NCBI Taxonomy" id="662762"/>
    <lineage>
        <taxon>Archaea</taxon>
        <taxon>Candidatus Parvarchaeota</taxon>
        <taxon>Candidatus Parvarchaeum</taxon>
    </lineage>
</organism>
<accession>D6GUF4</accession>
<keyword evidence="5 6" id="KW-0472">Membrane</keyword>
<feature type="transmembrane region" description="Helical" evidence="6">
    <location>
        <begin position="6"/>
        <end position="22"/>
    </location>
</feature>
<dbReference type="EMBL" id="GG745546">
    <property type="protein sequence ID" value="EFD93082.1"/>
    <property type="molecule type" value="Genomic_DNA"/>
</dbReference>
<feature type="transmembrane region" description="Helical" evidence="6">
    <location>
        <begin position="170"/>
        <end position="194"/>
    </location>
</feature>
<evidence type="ECO:0000313" key="9">
    <source>
        <dbReference type="Proteomes" id="UP000009376"/>
    </source>
</evidence>
<keyword evidence="2" id="KW-1003">Cell membrane</keyword>
<feature type="transmembrane region" description="Helical" evidence="6">
    <location>
        <begin position="145"/>
        <end position="164"/>
    </location>
</feature>
<evidence type="ECO:0000256" key="4">
    <source>
        <dbReference type="ARBA" id="ARBA00022989"/>
    </source>
</evidence>
<keyword evidence="4 6" id="KW-1133">Transmembrane helix</keyword>
<feature type="transmembrane region" description="Helical" evidence="6">
    <location>
        <begin position="111"/>
        <end position="133"/>
    </location>
</feature>
<gene>
    <name evidence="8" type="ORF">BJBARM5_0088</name>
</gene>
<reference evidence="8 9" key="1">
    <citation type="journal article" date="2010" name="Proc. Natl. Acad. Sci. U.S.A.">
        <title>Enigmatic, ultrasmall, uncultivated Archaea.</title>
        <authorList>
            <person name="Baker B.J."/>
            <person name="Comolli L.R."/>
            <person name="Dick G.J."/>
            <person name="Hauser L.J."/>
            <person name="Hyatt D."/>
            <person name="Dill B.D."/>
            <person name="Land M.L."/>
            <person name="Verberkmoes N.C."/>
            <person name="Hettich R.L."/>
            <person name="Banfield J.F."/>
        </authorList>
    </citation>
    <scope>NUCLEOTIDE SEQUENCE [LARGE SCALE GENOMIC DNA]</scope>
</reference>
<comment type="subcellular location">
    <subcellularLocation>
        <location evidence="1">Cell membrane</location>
        <topology evidence="1">Multi-pass membrane protein</topology>
    </subcellularLocation>
</comment>
<dbReference type="PANTHER" id="PTHR36506">
    <property type="entry name" value="PREFLAGELLIN PEPTIDASE"/>
    <property type="match status" value="1"/>
</dbReference>
<dbReference type="AlphaFoldDB" id="D6GUF4"/>
<dbReference type="Proteomes" id="UP000009376">
    <property type="component" value="Unassembled WGS sequence"/>
</dbReference>
<protein>
    <submittedName>
        <fullName evidence="8">Peptidase A24A prepilin type IV</fullName>
    </submittedName>
</protein>
<sequence>MVYSINYLIFIFVIGVLILASITDIKKREVPDSISYVLIAGSSLLVLAYSISNNTISNLVYMPLSILLVTGFSYFMYKAGQWGGGDVKILFGISIVFTSINLFSNRSFIALFINILLFGGIYGILGTIAVGVIKIKKLKNHFKVYDIPFFIVTLLTMVLSFFFIPVPLNFFIAIAAFMLFSMRFVFLVASYLMYIVQNVNKLTEGDWLAESPKDSKGKKIVPERDTGLTAADIEKLKNSKVKEVLIKIGLPFIPGILFAVVITMLFGNPLLQIISS</sequence>
<evidence type="ECO:0000256" key="5">
    <source>
        <dbReference type="ARBA" id="ARBA00023136"/>
    </source>
</evidence>
<evidence type="ECO:0000256" key="2">
    <source>
        <dbReference type="ARBA" id="ARBA00022475"/>
    </source>
</evidence>
<dbReference type="InterPro" id="IPR052218">
    <property type="entry name" value="Preflagellin_Peptidase"/>
</dbReference>
<dbReference type="GO" id="GO:0005886">
    <property type="term" value="C:plasma membrane"/>
    <property type="evidence" value="ECO:0007669"/>
    <property type="project" value="UniProtKB-SubCell"/>
</dbReference>
<feature type="transmembrane region" description="Helical" evidence="6">
    <location>
        <begin position="58"/>
        <end position="77"/>
    </location>
</feature>
<feature type="transmembrane region" description="Helical" evidence="6">
    <location>
        <begin position="89"/>
        <end position="105"/>
    </location>
</feature>
<evidence type="ECO:0000256" key="6">
    <source>
        <dbReference type="SAM" id="Phobius"/>
    </source>
</evidence>
<feature type="transmembrane region" description="Helical" evidence="6">
    <location>
        <begin position="34"/>
        <end position="52"/>
    </location>
</feature>
<feature type="transmembrane region" description="Helical" evidence="6">
    <location>
        <begin position="244"/>
        <end position="266"/>
    </location>
</feature>
<name>D6GUF4_PARA5</name>
<dbReference type="Gene3D" id="1.20.120.1220">
    <property type="match status" value="1"/>
</dbReference>
<keyword evidence="3 6" id="KW-0812">Transmembrane</keyword>
<dbReference type="GO" id="GO:0004190">
    <property type="term" value="F:aspartic-type endopeptidase activity"/>
    <property type="evidence" value="ECO:0007669"/>
    <property type="project" value="InterPro"/>
</dbReference>
<evidence type="ECO:0000256" key="3">
    <source>
        <dbReference type="ARBA" id="ARBA00022692"/>
    </source>
</evidence>
<dbReference type="Pfam" id="PF01478">
    <property type="entry name" value="Peptidase_A24"/>
    <property type="match status" value="1"/>
</dbReference>
<dbReference type="InterPro" id="IPR000045">
    <property type="entry name" value="Prepilin_IV_endopep_pep"/>
</dbReference>
<evidence type="ECO:0000313" key="8">
    <source>
        <dbReference type="EMBL" id="EFD93082.1"/>
    </source>
</evidence>
<evidence type="ECO:0000259" key="7">
    <source>
        <dbReference type="Pfam" id="PF01478"/>
    </source>
</evidence>
<feature type="domain" description="Prepilin type IV endopeptidase peptidase" evidence="7">
    <location>
        <begin position="11"/>
        <end position="124"/>
    </location>
</feature>